<dbReference type="InterPro" id="IPR045846">
    <property type="entry name" value="POLBc_alpha"/>
</dbReference>
<reference evidence="18" key="1">
    <citation type="submission" date="2021-07" db="EMBL/GenBank/DDBJ databases">
        <authorList>
            <person name="Catto M.A."/>
            <person name="Jacobson A."/>
            <person name="Kennedy G."/>
            <person name="Labadie P."/>
            <person name="Hunt B.G."/>
            <person name="Srinivasan R."/>
        </authorList>
    </citation>
    <scope>NUCLEOTIDE SEQUENCE</scope>
    <source>
        <strain evidence="18">PL_HMW_Pooled</strain>
        <tissue evidence="18">Head</tissue>
    </source>
</reference>
<dbReference type="NCBIfam" id="TIGR00592">
    <property type="entry name" value="pol2"/>
    <property type="match status" value="1"/>
</dbReference>
<dbReference type="InterPro" id="IPR036397">
    <property type="entry name" value="RNaseH_sf"/>
</dbReference>
<feature type="compositionally biased region" description="Low complexity" evidence="13">
    <location>
        <begin position="116"/>
        <end position="127"/>
    </location>
</feature>
<keyword evidence="19" id="KW-1185">Reference proteome</keyword>
<keyword evidence="6" id="KW-0479">Metal-binding</keyword>
<dbReference type="Gene3D" id="2.40.50.730">
    <property type="match status" value="1"/>
</dbReference>
<evidence type="ECO:0000256" key="2">
    <source>
        <dbReference type="ARBA" id="ARBA00005755"/>
    </source>
</evidence>
<feature type="region of interest" description="Disordered" evidence="13">
    <location>
        <begin position="865"/>
        <end position="888"/>
    </location>
</feature>
<dbReference type="PROSITE" id="PS00116">
    <property type="entry name" value="DNA_POLYMERASE_B"/>
    <property type="match status" value="1"/>
</dbReference>
<dbReference type="Pfam" id="PF03104">
    <property type="entry name" value="DNA_pol_B_exo1"/>
    <property type="match status" value="1"/>
</dbReference>
<feature type="domain" description="DNA-directed DNA polymerase family B multifunctional" evidence="14">
    <location>
        <begin position="818"/>
        <end position="1268"/>
    </location>
</feature>
<dbReference type="SUPFAM" id="SSF53098">
    <property type="entry name" value="Ribonuclease H-like"/>
    <property type="match status" value="1"/>
</dbReference>
<dbReference type="GO" id="GO:0003682">
    <property type="term" value="F:chromatin binding"/>
    <property type="evidence" value="ECO:0007669"/>
    <property type="project" value="TreeGrafter"/>
</dbReference>
<dbReference type="Gene3D" id="3.30.70.2820">
    <property type="match status" value="1"/>
</dbReference>
<dbReference type="GO" id="GO:0006272">
    <property type="term" value="P:leading strand elongation"/>
    <property type="evidence" value="ECO:0007669"/>
    <property type="project" value="TreeGrafter"/>
</dbReference>
<comment type="subcellular location">
    <subcellularLocation>
        <location evidence="1">Nucleus</location>
    </subcellularLocation>
</comment>
<dbReference type="GO" id="GO:1902975">
    <property type="term" value="P:mitotic DNA replication initiation"/>
    <property type="evidence" value="ECO:0007669"/>
    <property type="project" value="InterPro"/>
</dbReference>
<dbReference type="SMART" id="SM00486">
    <property type="entry name" value="POLBc"/>
    <property type="match status" value="1"/>
</dbReference>
<keyword evidence="4 12" id="KW-0548">Nucleotidyltransferase</keyword>
<dbReference type="GO" id="GO:0008270">
    <property type="term" value="F:zinc ion binding"/>
    <property type="evidence" value="ECO:0007669"/>
    <property type="project" value="UniProtKB-KW"/>
</dbReference>
<accession>A0AAE1HKU4</accession>
<evidence type="ECO:0000256" key="9">
    <source>
        <dbReference type="ARBA" id="ARBA00022932"/>
    </source>
</evidence>
<dbReference type="SUPFAM" id="SSF56672">
    <property type="entry name" value="DNA/RNA polymerases"/>
    <property type="match status" value="1"/>
</dbReference>
<sequence length="1514" mass="171641">MVVYCLLLTSLDLLPPDLKFAAKTCVVVISSGRQKRQKLDKHGKFAALQRLKELKGSKNKYEVSDVDSVYEEVDEREYGKKVLERADDWIVDDDGSGYVEDGRDIFDDDLDEESISKSSKNQTNSSKKSSRHKLSDSSENKGSSNIRNMLMSMPVKRKVANVKLEDDDVLGDIMSELNSECSDAPNVVVEMSASDYIKSFRKNVKIPKIEVPPKQREDPIKMKPVVKPSVAVKSEPISPEKMDTGVSESQVIDDFDSNDGFPTDIPECSAISAANDVNWEIEDFDSQELSKAMDNVNVKSSKADPKIKVKEERGIAPSTIKGEPQDIDVKSESSLTDEQMSALPMPIWEATNSAGPAEVSVDLTKLPLTTNEKGEQVLRLFWFDAYEDPFRQPGVVYLFGKVWIESAKSYVSCCVAVKNIDRRIYLLPREEKMDMKTKKSTGQPVSITDVYNEFNNEVSKKFKLSTFKSRKVTKNYAFSLPDVPATSEYLEVKYPASCGALPSSLEGSTFSRVFGTPTNSLELLLIERRIKGPCWLDLCAPEPVKNPTSWCKVEACLSKPEHVTVYSGKSLPPPPIVVASLSMRTVVNPKTHQSEIVMIGCLVHHEFHLDKPAPNPPFQQHFCAFTKPCDTPWPLDHKEAASRFTATKFEKVDSERALLGFFLAKFFKLDPDLLVGHDISGFDLEVLMHRIFVNKIPNWSRMGRLRRANPPQVKGRVQIERNPVCGRLVCDIKISAKELIRCRSYDLGALCEAVLKLKEDERRELSADDIRKCYTNSREMFLLITCTMQDAAYIIRLMYELNVMPLAMQITNIAGNLLSRTLMGGRSERNEYLLLHAFTEKDYIVPDKEYKKSKQVQETDLDVMDETGANSGNQNKKQGASSRRKPAYSGGLVLDPKKGFYDKLILLMDFNSLYPSIIQEYNICFTTVNVTQTSNDEIEPDLPPSNLEPGILPTEIRKLVESRREVKKLMKNPDLSPEIRLQYNIRQTALKLTANSMYGCLGFSFSRFYAKPLAALVTAKGREILINTRDLVQKLNYEVIYGDTDSIMINTNCLDYGEVFKIGHKIKAEVNKLYRQVELDVDGVFKYMLLLKKKKYAAVTLTQLPNGEFITSQELKGLDIVRRDWSQISAEAGKFILSQILSDMPPDDRIEAIHAHLVKLREDLEEGKVPLQLLAITKQLTKNPEEYVDHKNQPHVLVAMRLNSRGGKRIRSGDTVSYVICDDGSNLSAMQRAYHVDELKTNKSLKVDVKYYLAQQIHPVVSRLCDPIDGTDSARIAECLGLDPSSYRRQLQRAEENEEVGLGEKSVLDAQERFRDCDKFKFACRKCTTEIVIESPYRKTEAGEYELVLEKCPNPECDQSPLQHLAAIQNALTLAMRSYVQKYYACWLVCEDPACPQRTRRLPLRFQSNYPICNLCEKGVMFREYSDTELYKQLSFFQHIFDLTKIPASDKKLLKISLETDDAYHKLKDHVEQLLKHSAYSVVSMSRMFEGMYLTVPSAKGIMHIKQEIKQEPL</sequence>
<protein>
    <recommendedName>
        <fullName evidence="12">DNA polymerase</fullName>
        <ecNumber evidence="12">2.7.7.7</ecNumber>
    </recommendedName>
</protein>
<evidence type="ECO:0000256" key="8">
    <source>
        <dbReference type="ARBA" id="ARBA00022833"/>
    </source>
</evidence>
<feature type="compositionally biased region" description="Polar residues" evidence="13">
    <location>
        <begin position="868"/>
        <end position="881"/>
    </location>
</feature>
<keyword evidence="3 12" id="KW-0808">Transferase</keyword>
<dbReference type="CDD" id="cd05532">
    <property type="entry name" value="POLBc_alpha"/>
    <property type="match status" value="1"/>
</dbReference>
<dbReference type="InterPro" id="IPR006134">
    <property type="entry name" value="DNA-dir_DNA_pol_B_multi_dom"/>
</dbReference>
<dbReference type="FunFam" id="1.10.287.690:FF:000003">
    <property type="entry name" value="DNA polymerase"/>
    <property type="match status" value="1"/>
</dbReference>
<dbReference type="Gene3D" id="3.90.1600.10">
    <property type="entry name" value="Palm domain of DNA polymerase"/>
    <property type="match status" value="1"/>
</dbReference>
<dbReference type="FunFam" id="1.10.132.60:FF:000004">
    <property type="entry name" value="DNA polymerase"/>
    <property type="match status" value="1"/>
</dbReference>
<evidence type="ECO:0000256" key="3">
    <source>
        <dbReference type="ARBA" id="ARBA00022679"/>
    </source>
</evidence>
<evidence type="ECO:0000256" key="6">
    <source>
        <dbReference type="ARBA" id="ARBA00022723"/>
    </source>
</evidence>
<keyword evidence="11" id="KW-0539">Nucleus</keyword>
<dbReference type="Gene3D" id="3.30.420.10">
    <property type="entry name" value="Ribonuclease H-like superfamily/Ribonuclease H"/>
    <property type="match status" value="1"/>
</dbReference>
<evidence type="ECO:0000259" key="16">
    <source>
        <dbReference type="Pfam" id="PF08996"/>
    </source>
</evidence>
<dbReference type="GO" id="GO:0033554">
    <property type="term" value="P:cellular response to stress"/>
    <property type="evidence" value="ECO:0007669"/>
    <property type="project" value="UniProtKB-ARBA"/>
</dbReference>
<evidence type="ECO:0000256" key="4">
    <source>
        <dbReference type="ARBA" id="ARBA00022695"/>
    </source>
</evidence>
<dbReference type="PRINTS" id="PR00106">
    <property type="entry name" value="DNAPOLB"/>
</dbReference>
<comment type="caution">
    <text evidence="18">The sequence shown here is derived from an EMBL/GenBank/DDBJ whole genome shotgun (WGS) entry which is preliminary data.</text>
</comment>
<dbReference type="InterPro" id="IPR017964">
    <property type="entry name" value="DNA-dir_DNA_pol_B_CS"/>
</dbReference>
<dbReference type="Pfam" id="PF08996">
    <property type="entry name" value="zf-DNA_Pol"/>
    <property type="match status" value="1"/>
</dbReference>
<evidence type="ECO:0000256" key="5">
    <source>
        <dbReference type="ARBA" id="ARBA00022705"/>
    </source>
</evidence>
<dbReference type="GO" id="GO:0003688">
    <property type="term" value="F:DNA replication origin binding"/>
    <property type="evidence" value="ECO:0007669"/>
    <property type="project" value="TreeGrafter"/>
</dbReference>
<evidence type="ECO:0000259" key="15">
    <source>
        <dbReference type="Pfam" id="PF03104"/>
    </source>
</evidence>
<dbReference type="Pfam" id="PF00136">
    <property type="entry name" value="DNA_pol_B"/>
    <property type="match status" value="1"/>
</dbReference>
<dbReference type="EMBL" id="JAHWGI010001134">
    <property type="protein sequence ID" value="KAK3923053.1"/>
    <property type="molecule type" value="Genomic_DNA"/>
</dbReference>
<evidence type="ECO:0000259" key="14">
    <source>
        <dbReference type="Pfam" id="PF00136"/>
    </source>
</evidence>
<dbReference type="InterPro" id="IPR006172">
    <property type="entry name" value="DNA-dir_DNA_pol_B"/>
</dbReference>
<evidence type="ECO:0000313" key="18">
    <source>
        <dbReference type="EMBL" id="KAK3923053.1"/>
    </source>
</evidence>
<dbReference type="Gene3D" id="1.10.3200.20">
    <property type="entry name" value="DNA Polymerase alpha, zinc finger"/>
    <property type="match status" value="1"/>
</dbReference>
<proteinExistence type="inferred from homology"/>
<dbReference type="Proteomes" id="UP001219518">
    <property type="component" value="Unassembled WGS sequence"/>
</dbReference>
<dbReference type="FunFam" id="3.30.70.2820:FF:000001">
    <property type="entry name" value="DNA polymerase"/>
    <property type="match status" value="1"/>
</dbReference>
<dbReference type="GO" id="GO:0005658">
    <property type="term" value="C:alpha DNA polymerase:primase complex"/>
    <property type="evidence" value="ECO:0007669"/>
    <property type="project" value="UniProtKB-ARBA"/>
</dbReference>
<comment type="similarity">
    <text evidence="2 12">Belongs to the DNA polymerase type-B family.</text>
</comment>
<evidence type="ECO:0000256" key="12">
    <source>
        <dbReference type="RuleBase" id="RU000442"/>
    </source>
</evidence>
<dbReference type="InterPro" id="IPR023211">
    <property type="entry name" value="DNA_pol_palm_dom_sf"/>
</dbReference>
<dbReference type="InterPro" id="IPR024647">
    <property type="entry name" value="DNA_pol_a_cat_su_N"/>
</dbReference>
<keyword evidence="5 12" id="KW-0235">DNA replication</keyword>
<keyword evidence="10 12" id="KW-0238">DNA-binding</keyword>
<evidence type="ECO:0000313" key="19">
    <source>
        <dbReference type="Proteomes" id="UP001219518"/>
    </source>
</evidence>
<gene>
    <name evidence="18" type="ORF">KUF71_001712</name>
</gene>
<organism evidence="18 19">
    <name type="scientific">Frankliniella fusca</name>
    <dbReference type="NCBI Taxonomy" id="407009"/>
    <lineage>
        <taxon>Eukaryota</taxon>
        <taxon>Metazoa</taxon>
        <taxon>Ecdysozoa</taxon>
        <taxon>Arthropoda</taxon>
        <taxon>Hexapoda</taxon>
        <taxon>Insecta</taxon>
        <taxon>Pterygota</taxon>
        <taxon>Neoptera</taxon>
        <taxon>Paraneoptera</taxon>
        <taxon>Thysanoptera</taxon>
        <taxon>Terebrantia</taxon>
        <taxon>Thripoidea</taxon>
        <taxon>Thripidae</taxon>
        <taxon>Frankliniella</taxon>
    </lineage>
</organism>
<dbReference type="GO" id="GO:0006273">
    <property type="term" value="P:lagging strand elongation"/>
    <property type="evidence" value="ECO:0007669"/>
    <property type="project" value="TreeGrafter"/>
</dbReference>
<dbReference type="SUPFAM" id="SSF90234">
    <property type="entry name" value="Zinc finger domain of DNA polymerase-alpha"/>
    <property type="match status" value="1"/>
</dbReference>
<name>A0AAE1HKU4_9NEOP</name>
<dbReference type="CDD" id="cd05776">
    <property type="entry name" value="DNA_polB_alpha_exo"/>
    <property type="match status" value="1"/>
</dbReference>
<dbReference type="InterPro" id="IPR042087">
    <property type="entry name" value="DNA_pol_B_thumb"/>
</dbReference>
<dbReference type="InterPro" id="IPR015088">
    <property type="entry name" value="Znf_DNA-dir_DNA_pol_B_alpha"/>
</dbReference>
<dbReference type="EC" id="2.7.7.7" evidence="12"/>
<keyword evidence="8" id="KW-0862">Zinc</keyword>
<dbReference type="Pfam" id="PF12254">
    <property type="entry name" value="DNA_pol_alpha_N"/>
    <property type="match status" value="1"/>
</dbReference>
<feature type="domain" description="DNA-directed DNA polymerase family B exonuclease" evidence="15">
    <location>
        <begin position="512"/>
        <end position="748"/>
    </location>
</feature>
<dbReference type="PANTHER" id="PTHR45861:SF1">
    <property type="entry name" value="DNA POLYMERASE ALPHA CATALYTIC SUBUNIT"/>
    <property type="match status" value="1"/>
</dbReference>
<keyword evidence="7" id="KW-0863">Zinc-finger</keyword>
<dbReference type="GO" id="GO:0003887">
    <property type="term" value="F:DNA-directed DNA polymerase activity"/>
    <property type="evidence" value="ECO:0007669"/>
    <property type="project" value="UniProtKB-KW"/>
</dbReference>
<dbReference type="GO" id="GO:0003697">
    <property type="term" value="F:single-stranded DNA binding"/>
    <property type="evidence" value="ECO:0007669"/>
    <property type="project" value="TreeGrafter"/>
</dbReference>
<dbReference type="InterPro" id="IPR006133">
    <property type="entry name" value="DNA-dir_DNA_pol_B_exonuc"/>
</dbReference>
<keyword evidence="9 12" id="KW-0239">DNA-directed DNA polymerase</keyword>
<dbReference type="Gene3D" id="1.10.132.60">
    <property type="entry name" value="DNA polymerase family B, C-terminal domain"/>
    <property type="match status" value="1"/>
</dbReference>
<evidence type="ECO:0000256" key="10">
    <source>
        <dbReference type="ARBA" id="ARBA00023125"/>
    </source>
</evidence>
<evidence type="ECO:0000256" key="13">
    <source>
        <dbReference type="SAM" id="MobiDB-lite"/>
    </source>
</evidence>
<evidence type="ECO:0000256" key="7">
    <source>
        <dbReference type="ARBA" id="ARBA00022771"/>
    </source>
</evidence>
<feature type="domain" description="Zinc finger DNA-directed DNA polymerase family B alpha" evidence="16">
    <location>
        <begin position="1308"/>
        <end position="1489"/>
    </location>
</feature>
<evidence type="ECO:0000256" key="1">
    <source>
        <dbReference type="ARBA" id="ARBA00004123"/>
    </source>
</evidence>
<evidence type="ECO:0000259" key="17">
    <source>
        <dbReference type="Pfam" id="PF12254"/>
    </source>
</evidence>
<comment type="catalytic activity">
    <reaction evidence="12">
        <text>DNA(n) + a 2'-deoxyribonucleoside 5'-triphosphate = DNA(n+1) + diphosphate</text>
        <dbReference type="Rhea" id="RHEA:22508"/>
        <dbReference type="Rhea" id="RHEA-COMP:17339"/>
        <dbReference type="Rhea" id="RHEA-COMP:17340"/>
        <dbReference type="ChEBI" id="CHEBI:33019"/>
        <dbReference type="ChEBI" id="CHEBI:61560"/>
        <dbReference type="ChEBI" id="CHEBI:173112"/>
        <dbReference type="EC" id="2.7.7.7"/>
    </reaction>
</comment>
<dbReference type="InterPro" id="IPR012337">
    <property type="entry name" value="RNaseH-like_sf"/>
</dbReference>
<dbReference type="InterPro" id="IPR038256">
    <property type="entry name" value="Pol_alpha_znc_sf"/>
</dbReference>
<evidence type="ECO:0000256" key="11">
    <source>
        <dbReference type="ARBA" id="ARBA00023242"/>
    </source>
</evidence>
<dbReference type="PANTHER" id="PTHR45861">
    <property type="entry name" value="DNA POLYMERASE ALPHA CATALYTIC SUBUNIT"/>
    <property type="match status" value="1"/>
</dbReference>
<dbReference type="GO" id="GO:0000166">
    <property type="term" value="F:nucleotide binding"/>
    <property type="evidence" value="ECO:0007669"/>
    <property type="project" value="InterPro"/>
</dbReference>
<dbReference type="InterPro" id="IPR043502">
    <property type="entry name" value="DNA/RNA_pol_sf"/>
</dbReference>
<dbReference type="Gene3D" id="1.10.287.690">
    <property type="entry name" value="Helix hairpin bin"/>
    <property type="match status" value="1"/>
</dbReference>
<reference evidence="18" key="2">
    <citation type="journal article" date="2023" name="BMC Genomics">
        <title>Pest status, molecular evolution, and epigenetic factors derived from the genome assembly of Frankliniella fusca, a thysanopteran phytovirus vector.</title>
        <authorList>
            <person name="Catto M.A."/>
            <person name="Labadie P.E."/>
            <person name="Jacobson A.L."/>
            <person name="Kennedy G.G."/>
            <person name="Srinivasan R."/>
            <person name="Hunt B.G."/>
        </authorList>
    </citation>
    <scope>NUCLEOTIDE SEQUENCE</scope>
    <source>
        <strain evidence="18">PL_HMW_Pooled</strain>
    </source>
</reference>
<feature type="domain" description="DNA polymerase alpha catalytic subunit N-terminal" evidence="17">
    <location>
        <begin position="48"/>
        <end position="107"/>
    </location>
</feature>
<feature type="region of interest" description="Disordered" evidence="13">
    <location>
        <begin position="110"/>
        <end position="148"/>
    </location>
</feature>